<dbReference type="EMBL" id="BLXT01008483">
    <property type="protein sequence ID" value="GFO49397.1"/>
    <property type="molecule type" value="Genomic_DNA"/>
</dbReference>
<feature type="compositionally biased region" description="Polar residues" evidence="1">
    <location>
        <begin position="9"/>
        <end position="20"/>
    </location>
</feature>
<organism evidence="2 3">
    <name type="scientific">Plakobranchus ocellatus</name>
    <dbReference type="NCBI Taxonomy" id="259542"/>
    <lineage>
        <taxon>Eukaryota</taxon>
        <taxon>Metazoa</taxon>
        <taxon>Spiralia</taxon>
        <taxon>Lophotrochozoa</taxon>
        <taxon>Mollusca</taxon>
        <taxon>Gastropoda</taxon>
        <taxon>Heterobranchia</taxon>
        <taxon>Euthyneura</taxon>
        <taxon>Panpulmonata</taxon>
        <taxon>Sacoglossa</taxon>
        <taxon>Placobranchoidea</taxon>
        <taxon>Plakobranchidae</taxon>
        <taxon>Plakobranchus</taxon>
    </lineage>
</organism>
<feature type="region of interest" description="Disordered" evidence="1">
    <location>
        <begin position="51"/>
        <end position="100"/>
    </location>
</feature>
<keyword evidence="3" id="KW-1185">Reference proteome</keyword>
<evidence type="ECO:0000313" key="2">
    <source>
        <dbReference type="EMBL" id="GFO49397.1"/>
    </source>
</evidence>
<comment type="caution">
    <text evidence="2">The sequence shown here is derived from an EMBL/GenBank/DDBJ whole genome shotgun (WGS) entry which is preliminary data.</text>
</comment>
<reference evidence="2 3" key="1">
    <citation type="journal article" date="2021" name="Elife">
        <title>Chloroplast acquisition without the gene transfer in kleptoplastic sea slugs, Plakobranchus ocellatus.</title>
        <authorList>
            <person name="Maeda T."/>
            <person name="Takahashi S."/>
            <person name="Yoshida T."/>
            <person name="Shimamura S."/>
            <person name="Takaki Y."/>
            <person name="Nagai Y."/>
            <person name="Toyoda A."/>
            <person name="Suzuki Y."/>
            <person name="Arimoto A."/>
            <person name="Ishii H."/>
            <person name="Satoh N."/>
            <person name="Nishiyama T."/>
            <person name="Hasebe M."/>
            <person name="Maruyama T."/>
            <person name="Minagawa J."/>
            <person name="Obokata J."/>
            <person name="Shigenobu S."/>
        </authorList>
    </citation>
    <scope>NUCLEOTIDE SEQUENCE [LARGE SCALE GENOMIC DNA]</scope>
</reference>
<proteinExistence type="predicted"/>
<evidence type="ECO:0000256" key="1">
    <source>
        <dbReference type="SAM" id="MobiDB-lite"/>
    </source>
</evidence>
<name>A0AAV4DYG7_9GAST</name>
<sequence>MSEVFDPDTSGQPWSKNPQLTPRFCERSRAAWLLGSTFLADGRAPFCLRRRRRRRRRRKRGGEGVIGGEEGEEEVERRGGGGGGGGGGDRRVRSGGGRGV</sequence>
<accession>A0AAV4DYG7</accession>
<feature type="region of interest" description="Disordered" evidence="1">
    <location>
        <begin position="1"/>
        <end position="21"/>
    </location>
</feature>
<gene>
    <name evidence="2" type="ORF">PoB_007590200</name>
</gene>
<evidence type="ECO:0000313" key="3">
    <source>
        <dbReference type="Proteomes" id="UP000735302"/>
    </source>
</evidence>
<feature type="compositionally biased region" description="Basic residues" evidence="1">
    <location>
        <begin position="51"/>
        <end position="60"/>
    </location>
</feature>
<dbReference type="AlphaFoldDB" id="A0AAV4DYG7"/>
<dbReference type="Proteomes" id="UP000735302">
    <property type="component" value="Unassembled WGS sequence"/>
</dbReference>
<protein>
    <submittedName>
        <fullName evidence="2">Uncharacterized protein</fullName>
    </submittedName>
</protein>